<evidence type="ECO:0000256" key="1">
    <source>
        <dbReference type="ARBA" id="ARBA00004141"/>
    </source>
</evidence>
<evidence type="ECO:0000256" key="5">
    <source>
        <dbReference type="SAM" id="Phobius"/>
    </source>
</evidence>
<comment type="subcellular location">
    <subcellularLocation>
        <location evidence="1">Membrane</location>
        <topology evidence="1">Multi-pass membrane protein</topology>
    </subcellularLocation>
</comment>
<dbReference type="EMBL" id="MU865375">
    <property type="protein sequence ID" value="KAK4225110.1"/>
    <property type="molecule type" value="Genomic_DNA"/>
</dbReference>
<dbReference type="GO" id="GO:0000324">
    <property type="term" value="C:fungal-type vacuole"/>
    <property type="evidence" value="ECO:0007669"/>
    <property type="project" value="TreeGrafter"/>
</dbReference>
<feature type="transmembrane region" description="Helical" evidence="5">
    <location>
        <begin position="246"/>
        <end position="263"/>
    </location>
</feature>
<feature type="transmembrane region" description="Helical" evidence="5">
    <location>
        <begin position="159"/>
        <end position="181"/>
    </location>
</feature>
<dbReference type="PANTHER" id="PTHR31465">
    <property type="entry name" value="PROTEIN RTA1-RELATED"/>
    <property type="match status" value="1"/>
</dbReference>
<keyword evidence="2 5" id="KW-0812">Transmembrane</keyword>
<feature type="transmembrane region" description="Helical" evidence="5">
    <location>
        <begin position="56"/>
        <end position="76"/>
    </location>
</feature>
<evidence type="ECO:0000256" key="4">
    <source>
        <dbReference type="ARBA" id="ARBA00023136"/>
    </source>
</evidence>
<keyword evidence="7" id="KW-1185">Reference proteome</keyword>
<name>A0AAN7GYH7_9PEZI</name>
<evidence type="ECO:0000313" key="6">
    <source>
        <dbReference type="EMBL" id="KAK4225110.1"/>
    </source>
</evidence>
<dbReference type="AlphaFoldDB" id="A0AAN7GYH7"/>
<accession>A0AAN7GYH7</accession>
<dbReference type="GO" id="GO:0005886">
    <property type="term" value="C:plasma membrane"/>
    <property type="evidence" value="ECO:0007669"/>
    <property type="project" value="TreeGrafter"/>
</dbReference>
<evidence type="ECO:0000313" key="7">
    <source>
        <dbReference type="Proteomes" id="UP001301958"/>
    </source>
</evidence>
<dbReference type="Proteomes" id="UP001301958">
    <property type="component" value="Unassembled WGS sequence"/>
</dbReference>
<organism evidence="6 7">
    <name type="scientific">Podospora fimiseda</name>
    <dbReference type="NCBI Taxonomy" id="252190"/>
    <lineage>
        <taxon>Eukaryota</taxon>
        <taxon>Fungi</taxon>
        <taxon>Dikarya</taxon>
        <taxon>Ascomycota</taxon>
        <taxon>Pezizomycotina</taxon>
        <taxon>Sordariomycetes</taxon>
        <taxon>Sordariomycetidae</taxon>
        <taxon>Sordariales</taxon>
        <taxon>Podosporaceae</taxon>
        <taxon>Podospora</taxon>
    </lineage>
</organism>
<sequence length="347" mass="38385">MSEQPSELDQWALSLPPPPQGYPAWPYYCDANPSDQFCLDNVPSHYESIPYKAANIAFAAIFSLSTISFLVTYFIVRRRRGTFFTVVMILGCITEVIGYVARVMSSDNPWQETGFLMQIVCLTIGPAFLAAGIYSCLAKLVLIYGESNSRLKAAWYTRIFIPCDFISLVLQAVGGALASMADDQKTLDLGTNIMIAGLVWQVFTLVMFIACCVDFFFRVKKLKSSEYENNSSRSAHLIRSSKMFKGFLYALAISTLTILWRSGYRVAELSEGFDGPLMAEQDLFIGFESVMILVSVLVLNVFHPSICLGEAMDNGFDGGQQIGQGKSEVVLSSGDSSEMAVLQNHRP</sequence>
<evidence type="ECO:0000256" key="2">
    <source>
        <dbReference type="ARBA" id="ARBA00022692"/>
    </source>
</evidence>
<feature type="transmembrane region" description="Helical" evidence="5">
    <location>
        <begin position="115"/>
        <end position="138"/>
    </location>
</feature>
<proteinExistence type="predicted"/>
<reference evidence="6" key="1">
    <citation type="journal article" date="2023" name="Mol. Phylogenet. Evol.">
        <title>Genome-scale phylogeny and comparative genomics of the fungal order Sordariales.</title>
        <authorList>
            <person name="Hensen N."/>
            <person name="Bonometti L."/>
            <person name="Westerberg I."/>
            <person name="Brannstrom I.O."/>
            <person name="Guillou S."/>
            <person name="Cros-Aarteil S."/>
            <person name="Calhoun S."/>
            <person name="Haridas S."/>
            <person name="Kuo A."/>
            <person name="Mondo S."/>
            <person name="Pangilinan J."/>
            <person name="Riley R."/>
            <person name="LaButti K."/>
            <person name="Andreopoulos B."/>
            <person name="Lipzen A."/>
            <person name="Chen C."/>
            <person name="Yan M."/>
            <person name="Daum C."/>
            <person name="Ng V."/>
            <person name="Clum A."/>
            <person name="Steindorff A."/>
            <person name="Ohm R.A."/>
            <person name="Martin F."/>
            <person name="Silar P."/>
            <person name="Natvig D.O."/>
            <person name="Lalanne C."/>
            <person name="Gautier V."/>
            <person name="Ament-Velasquez S.L."/>
            <person name="Kruys A."/>
            <person name="Hutchinson M.I."/>
            <person name="Powell A.J."/>
            <person name="Barry K."/>
            <person name="Miller A.N."/>
            <person name="Grigoriev I.V."/>
            <person name="Debuchy R."/>
            <person name="Gladieux P."/>
            <person name="Hiltunen Thoren M."/>
            <person name="Johannesson H."/>
        </authorList>
    </citation>
    <scope>NUCLEOTIDE SEQUENCE</scope>
    <source>
        <strain evidence="6">CBS 990.96</strain>
    </source>
</reference>
<feature type="transmembrane region" description="Helical" evidence="5">
    <location>
        <begin position="283"/>
        <end position="302"/>
    </location>
</feature>
<evidence type="ECO:0000256" key="3">
    <source>
        <dbReference type="ARBA" id="ARBA00022989"/>
    </source>
</evidence>
<reference evidence="6" key="2">
    <citation type="submission" date="2023-05" db="EMBL/GenBank/DDBJ databases">
        <authorList>
            <consortium name="Lawrence Berkeley National Laboratory"/>
            <person name="Steindorff A."/>
            <person name="Hensen N."/>
            <person name="Bonometti L."/>
            <person name="Westerberg I."/>
            <person name="Brannstrom I.O."/>
            <person name="Guillou S."/>
            <person name="Cros-Aarteil S."/>
            <person name="Calhoun S."/>
            <person name="Haridas S."/>
            <person name="Kuo A."/>
            <person name="Mondo S."/>
            <person name="Pangilinan J."/>
            <person name="Riley R."/>
            <person name="Labutti K."/>
            <person name="Andreopoulos B."/>
            <person name="Lipzen A."/>
            <person name="Chen C."/>
            <person name="Yanf M."/>
            <person name="Daum C."/>
            <person name="Ng V."/>
            <person name="Clum A."/>
            <person name="Ohm R."/>
            <person name="Martin F."/>
            <person name="Silar P."/>
            <person name="Natvig D."/>
            <person name="Lalanne C."/>
            <person name="Gautier V."/>
            <person name="Ament-Velasquez S.L."/>
            <person name="Kruys A."/>
            <person name="Hutchinson M.I."/>
            <person name="Powell A.J."/>
            <person name="Barry K."/>
            <person name="Miller A.N."/>
            <person name="Grigoriev I.V."/>
            <person name="Debuchy R."/>
            <person name="Gladieux P."/>
            <person name="Thoren M.H."/>
            <person name="Johannesson H."/>
        </authorList>
    </citation>
    <scope>NUCLEOTIDE SEQUENCE</scope>
    <source>
        <strain evidence="6">CBS 990.96</strain>
    </source>
</reference>
<comment type="caution">
    <text evidence="6">The sequence shown here is derived from an EMBL/GenBank/DDBJ whole genome shotgun (WGS) entry which is preliminary data.</text>
</comment>
<keyword evidence="4 5" id="KW-0472">Membrane</keyword>
<protein>
    <submittedName>
        <fullName evidence="6">RTA1 like protein-domain-containing protein</fullName>
    </submittedName>
</protein>
<feature type="transmembrane region" description="Helical" evidence="5">
    <location>
        <begin position="83"/>
        <end position="103"/>
    </location>
</feature>
<dbReference type="InterPro" id="IPR007568">
    <property type="entry name" value="RTA1"/>
</dbReference>
<feature type="transmembrane region" description="Helical" evidence="5">
    <location>
        <begin position="193"/>
        <end position="217"/>
    </location>
</feature>
<dbReference type="Pfam" id="PF04479">
    <property type="entry name" value="RTA1"/>
    <property type="match status" value="1"/>
</dbReference>
<dbReference type="PANTHER" id="PTHR31465:SF7">
    <property type="entry name" value="SPHINGOID LONG-CHAIN BASE TRANSPORTER RSB1"/>
    <property type="match status" value="1"/>
</dbReference>
<keyword evidence="3 5" id="KW-1133">Transmembrane helix</keyword>
<gene>
    <name evidence="6" type="ORF">QBC38DRAFT_272335</name>
</gene>